<feature type="region of interest" description="Disordered" evidence="1">
    <location>
        <begin position="1"/>
        <end position="38"/>
    </location>
</feature>
<gene>
    <name evidence="2" type="ORF">dnl_47640</name>
</gene>
<sequence>MNYNLSHGMLDSCASKSSSIEAENLAREKDELHDLQLR</sequence>
<organism evidence="2 3">
    <name type="scientific">Desulfonema limicola</name>
    <dbReference type="NCBI Taxonomy" id="45656"/>
    <lineage>
        <taxon>Bacteria</taxon>
        <taxon>Pseudomonadati</taxon>
        <taxon>Thermodesulfobacteriota</taxon>
        <taxon>Desulfobacteria</taxon>
        <taxon>Desulfobacterales</taxon>
        <taxon>Desulfococcaceae</taxon>
        <taxon>Desulfonema</taxon>
    </lineage>
</organism>
<reference evidence="2" key="1">
    <citation type="journal article" date="2021" name="Microb. Physiol.">
        <title>Proteogenomic Insights into the Physiology of Marine, Sulfate-Reducing, Filamentous Desulfonema limicola and Desulfonema magnum.</title>
        <authorList>
            <person name="Schnaars V."/>
            <person name="Wohlbrand L."/>
            <person name="Scheve S."/>
            <person name="Hinrichs C."/>
            <person name="Reinhardt R."/>
            <person name="Rabus R."/>
        </authorList>
    </citation>
    <scope>NUCLEOTIDE SEQUENCE</scope>
    <source>
        <strain evidence="2">5ac10</strain>
    </source>
</reference>
<feature type="compositionally biased region" description="Basic and acidic residues" evidence="1">
    <location>
        <begin position="24"/>
        <end position="38"/>
    </location>
</feature>
<evidence type="ECO:0000313" key="3">
    <source>
        <dbReference type="Proteomes" id="UP000663720"/>
    </source>
</evidence>
<dbReference type="AlphaFoldDB" id="A0A975BBU6"/>
<name>A0A975BBU6_9BACT</name>
<proteinExistence type="predicted"/>
<dbReference type="EMBL" id="CP061799">
    <property type="protein sequence ID" value="QTA82389.1"/>
    <property type="molecule type" value="Genomic_DNA"/>
</dbReference>
<accession>A0A975BBU6</accession>
<keyword evidence="3" id="KW-1185">Reference proteome</keyword>
<evidence type="ECO:0000313" key="2">
    <source>
        <dbReference type="EMBL" id="QTA82389.1"/>
    </source>
</evidence>
<dbReference type="KEGG" id="dli:dnl_47640"/>
<evidence type="ECO:0000256" key="1">
    <source>
        <dbReference type="SAM" id="MobiDB-lite"/>
    </source>
</evidence>
<protein>
    <submittedName>
        <fullName evidence="2">Uncharacterized protein</fullName>
    </submittedName>
</protein>
<dbReference type="Proteomes" id="UP000663720">
    <property type="component" value="Chromosome"/>
</dbReference>